<gene>
    <name evidence="2" type="ORF">SAMN02745206_03134</name>
</gene>
<dbReference type="EMBL" id="FQVB01000037">
    <property type="protein sequence ID" value="SHG02952.1"/>
    <property type="molecule type" value="Genomic_DNA"/>
</dbReference>
<evidence type="ECO:0000313" key="3">
    <source>
        <dbReference type="Proteomes" id="UP000184076"/>
    </source>
</evidence>
<dbReference type="GO" id="GO:0035438">
    <property type="term" value="F:cyclic-di-GMP binding"/>
    <property type="evidence" value="ECO:0007669"/>
    <property type="project" value="InterPro"/>
</dbReference>
<accession>A0A1M5GHG5</accession>
<proteinExistence type="predicted"/>
<organism evidence="2 3">
    <name type="scientific">Desulfacinum infernum DSM 9756</name>
    <dbReference type="NCBI Taxonomy" id="1121391"/>
    <lineage>
        <taxon>Bacteria</taxon>
        <taxon>Pseudomonadati</taxon>
        <taxon>Thermodesulfobacteriota</taxon>
        <taxon>Syntrophobacteria</taxon>
        <taxon>Syntrophobacterales</taxon>
        <taxon>Syntrophobacteraceae</taxon>
        <taxon>Desulfacinum</taxon>
    </lineage>
</organism>
<feature type="domain" description="PilZ" evidence="1">
    <location>
        <begin position="14"/>
        <end position="104"/>
    </location>
</feature>
<reference evidence="3" key="1">
    <citation type="submission" date="2016-11" db="EMBL/GenBank/DDBJ databases">
        <authorList>
            <person name="Varghese N."/>
            <person name="Submissions S."/>
        </authorList>
    </citation>
    <scope>NUCLEOTIDE SEQUENCE [LARGE SCALE GENOMIC DNA]</scope>
    <source>
        <strain evidence="3">DSM 9756</strain>
    </source>
</reference>
<dbReference type="OrthoDB" id="9818017at2"/>
<name>A0A1M5GHG5_9BACT</name>
<evidence type="ECO:0000313" key="2">
    <source>
        <dbReference type="EMBL" id="SHG02952.1"/>
    </source>
</evidence>
<evidence type="ECO:0000259" key="1">
    <source>
        <dbReference type="Pfam" id="PF07238"/>
    </source>
</evidence>
<dbReference type="Pfam" id="PF07238">
    <property type="entry name" value="PilZ"/>
    <property type="match status" value="1"/>
</dbReference>
<dbReference type="Proteomes" id="UP000184076">
    <property type="component" value="Unassembled WGS sequence"/>
</dbReference>
<dbReference type="SUPFAM" id="SSF141371">
    <property type="entry name" value="PilZ domain-like"/>
    <property type="match status" value="1"/>
</dbReference>
<dbReference type="AlphaFoldDB" id="A0A1M5GHG5"/>
<protein>
    <submittedName>
        <fullName evidence="2">PilZ domain-containing protein</fullName>
    </submittedName>
</protein>
<dbReference type="InterPro" id="IPR009875">
    <property type="entry name" value="PilZ_domain"/>
</dbReference>
<keyword evidence="3" id="KW-1185">Reference proteome</keyword>
<dbReference type="RefSeq" id="WP_073041121.1">
    <property type="nucleotide sequence ID" value="NZ_FQVB01000037.1"/>
</dbReference>
<sequence length="400" mass="44634">MGATTGGLQGTSRERRKHFRVPIHLPTHVTELQTQQSYAATLLDLSLRGLGIQSLSARFPQPGTRVLLGVALNGDVVNVTGTIRWTAMEEETPEGSSRCGVCLDEELKARIPIHYALKICEAFDGEVHRARTLRERYPLMAHGIQETYPWSLWGQMLGTVSELAQALWASCAARVDLNAFRTERLQSDAVAQPDMLKVITEDLKKTGSQLRALATMFRCVRDKHLALSQNYAYLVDMGQVIASSVQSMRETLAGLTDAPLPEITYKRSPLPLMFGRYRDFATCFDGLLVFSFRSAFFNKGSRILVQSQADEDRFVVSIEENGSRALDRDLLEISPQGILDLESFTQRDMKAALWLYCGLLALEEHEPTLQVRSESGRNVIRLVLPLEPSFRKTSGETSGP</sequence>
<dbReference type="Gene3D" id="2.40.10.220">
    <property type="entry name" value="predicted glycosyltransferase like domains"/>
    <property type="match status" value="1"/>
</dbReference>